<comment type="caution">
    <text evidence="1">The sequence shown here is derived from an EMBL/GenBank/DDBJ whole genome shotgun (WGS) entry which is preliminary data.</text>
</comment>
<gene>
    <name evidence="1" type="ORF">IAB59_04160</name>
</gene>
<dbReference type="EMBL" id="DVKQ01000054">
    <property type="protein sequence ID" value="HIT37655.1"/>
    <property type="molecule type" value="Genomic_DNA"/>
</dbReference>
<dbReference type="AlphaFoldDB" id="A0A9D1GAL4"/>
<evidence type="ECO:0000313" key="1">
    <source>
        <dbReference type="EMBL" id="HIT37655.1"/>
    </source>
</evidence>
<accession>A0A9D1GAL4</accession>
<reference evidence="1" key="2">
    <citation type="journal article" date="2021" name="PeerJ">
        <title>Extensive microbial diversity within the chicken gut microbiome revealed by metagenomics and culture.</title>
        <authorList>
            <person name="Gilroy R."/>
            <person name="Ravi A."/>
            <person name="Getino M."/>
            <person name="Pursley I."/>
            <person name="Horton D.L."/>
            <person name="Alikhan N.F."/>
            <person name="Baker D."/>
            <person name="Gharbi K."/>
            <person name="Hall N."/>
            <person name="Watson M."/>
            <person name="Adriaenssens E.M."/>
            <person name="Foster-Nyarko E."/>
            <person name="Jarju S."/>
            <person name="Secka A."/>
            <person name="Antonio M."/>
            <person name="Oren A."/>
            <person name="Chaudhuri R.R."/>
            <person name="La Ragione R."/>
            <person name="Hildebrand F."/>
            <person name="Pallen M.J."/>
        </authorList>
    </citation>
    <scope>NUCLEOTIDE SEQUENCE</scope>
    <source>
        <strain evidence="1">CHK195-26880</strain>
    </source>
</reference>
<evidence type="ECO:0000313" key="2">
    <source>
        <dbReference type="Proteomes" id="UP000886833"/>
    </source>
</evidence>
<organism evidence="1 2">
    <name type="scientific">Candidatus Onthousia faecipullorum</name>
    <dbReference type="NCBI Taxonomy" id="2840887"/>
    <lineage>
        <taxon>Bacteria</taxon>
        <taxon>Bacillati</taxon>
        <taxon>Bacillota</taxon>
        <taxon>Bacilli</taxon>
        <taxon>Candidatus Onthousia</taxon>
    </lineage>
</organism>
<evidence type="ECO:0008006" key="3">
    <source>
        <dbReference type="Google" id="ProtNLM"/>
    </source>
</evidence>
<feature type="non-terminal residue" evidence="1">
    <location>
        <position position="1"/>
    </location>
</feature>
<sequence>SRYGKLGNENFTGTNKEVYQNKSDQYITGCSYGSPPNGNTDYGCQYTYDNNIRTEDGMTGKGVGASTTGTIYGVYDMSGGAWEYVMGNYNDISASSGFSEPLTLESKYYDKYTSNNVALACNGSECLSHGLSETAGWYNDYRNMVSEEYPWLLRGGHRRANGNDAGVFCFRTNAWGLGDADGNGSFRLVMSVTSP</sequence>
<name>A0A9D1GAL4_9FIRM</name>
<protein>
    <recommendedName>
        <fullName evidence="3">Sulfatase-modifying factor enzyme domain-containing protein</fullName>
    </recommendedName>
</protein>
<reference evidence="1" key="1">
    <citation type="submission" date="2020-10" db="EMBL/GenBank/DDBJ databases">
        <authorList>
            <person name="Gilroy R."/>
        </authorList>
    </citation>
    <scope>NUCLEOTIDE SEQUENCE</scope>
    <source>
        <strain evidence="1">CHK195-26880</strain>
    </source>
</reference>
<proteinExistence type="predicted"/>
<dbReference type="Proteomes" id="UP000886833">
    <property type="component" value="Unassembled WGS sequence"/>
</dbReference>